<comment type="caution">
    <text evidence="6">The sequence shown here is derived from an EMBL/GenBank/DDBJ whole genome shotgun (WGS) entry which is preliminary data.</text>
</comment>
<reference evidence="6 7" key="1">
    <citation type="submission" date="2019-03" db="EMBL/GenBank/DDBJ databases">
        <title>Genomic Encyclopedia of Type Strains, Phase IV (KMG-IV): sequencing the most valuable type-strain genomes for metagenomic binning, comparative biology and taxonomic classification.</title>
        <authorList>
            <person name="Goeker M."/>
        </authorList>
    </citation>
    <scope>NUCLEOTIDE SEQUENCE [LARGE SCALE GENOMIC DNA]</scope>
    <source>
        <strain evidence="6 7">DSM 25903</strain>
    </source>
</reference>
<dbReference type="InterPro" id="IPR002657">
    <property type="entry name" value="BilAc:Na_symport/Acr3"/>
</dbReference>
<evidence type="ECO:0000313" key="7">
    <source>
        <dbReference type="Proteomes" id="UP000295122"/>
    </source>
</evidence>
<dbReference type="InterPro" id="IPR004710">
    <property type="entry name" value="Bilac:Na_transpt"/>
</dbReference>
<feature type="transmembrane region" description="Helical" evidence="5">
    <location>
        <begin position="100"/>
        <end position="125"/>
    </location>
</feature>
<dbReference type="RefSeq" id="WP_133770894.1">
    <property type="nucleotide sequence ID" value="NZ_SNZR01000013.1"/>
</dbReference>
<accession>A0A4R7BVP0</accession>
<protein>
    <submittedName>
        <fullName evidence="6">BASS family bile acid:Na+ symporter</fullName>
    </submittedName>
</protein>
<keyword evidence="7" id="KW-1185">Reference proteome</keyword>
<feature type="transmembrane region" description="Helical" evidence="5">
    <location>
        <begin position="193"/>
        <end position="216"/>
    </location>
</feature>
<feature type="transmembrane region" description="Helical" evidence="5">
    <location>
        <begin position="170"/>
        <end position="187"/>
    </location>
</feature>
<comment type="subcellular location">
    <subcellularLocation>
        <location evidence="1">Membrane</location>
        <topology evidence="1">Multi-pass membrane protein</topology>
    </subcellularLocation>
</comment>
<keyword evidence="4 5" id="KW-0472">Membrane</keyword>
<feature type="transmembrane region" description="Helical" evidence="5">
    <location>
        <begin position="46"/>
        <end position="64"/>
    </location>
</feature>
<gene>
    <name evidence="6" type="ORF">EV668_2746</name>
</gene>
<feature type="transmembrane region" description="Helical" evidence="5">
    <location>
        <begin position="70"/>
        <end position="88"/>
    </location>
</feature>
<feature type="transmembrane region" description="Helical" evidence="5">
    <location>
        <begin position="6"/>
        <end position="25"/>
    </location>
</feature>
<evidence type="ECO:0000256" key="2">
    <source>
        <dbReference type="ARBA" id="ARBA00022692"/>
    </source>
</evidence>
<dbReference type="Proteomes" id="UP000295122">
    <property type="component" value="Unassembled WGS sequence"/>
</dbReference>
<dbReference type="AlphaFoldDB" id="A0A4R7BVP0"/>
<dbReference type="EMBL" id="SNZR01000013">
    <property type="protein sequence ID" value="TDR89910.1"/>
    <property type="molecule type" value="Genomic_DNA"/>
</dbReference>
<proteinExistence type="predicted"/>
<dbReference type="GO" id="GO:0016020">
    <property type="term" value="C:membrane"/>
    <property type="evidence" value="ECO:0007669"/>
    <property type="project" value="UniProtKB-SubCell"/>
</dbReference>
<feature type="transmembrane region" description="Helical" evidence="5">
    <location>
        <begin position="228"/>
        <end position="250"/>
    </location>
</feature>
<keyword evidence="2 5" id="KW-0812">Transmembrane</keyword>
<evidence type="ECO:0000256" key="1">
    <source>
        <dbReference type="ARBA" id="ARBA00004141"/>
    </source>
</evidence>
<dbReference type="PANTHER" id="PTHR10361">
    <property type="entry name" value="SODIUM-BILE ACID COTRANSPORTER"/>
    <property type="match status" value="1"/>
</dbReference>
<name>A0A4R7BVP0_9HYPH</name>
<evidence type="ECO:0000256" key="3">
    <source>
        <dbReference type="ARBA" id="ARBA00022989"/>
    </source>
</evidence>
<evidence type="ECO:0000256" key="4">
    <source>
        <dbReference type="ARBA" id="ARBA00023136"/>
    </source>
</evidence>
<evidence type="ECO:0000256" key="5">
    <source>
        <dbReference type="SAM" id="Phobius"/>
    </source>
</evidence>
<keyword evidence="3 5" id="KW-1133">Transmembrane helix</keyword>
<evidence type="ECO:0000313" key="6">
    <source>
        <dbReference type="EMBL" id="TDR89910.1"/>
    </source>
</evidence>
<dbReference type="Pfam" id="PF01758">
    <property type="entry name" value="SBF"/>
    <property type="match status" value="1"/>
</dbReference>
<organism evidence="6 7">
    <name type="scientific">Enterovirga rhinocerotis</name>
    <dbReference type="NCBI Taxonomy" id="1339210"/>
    <lineage>
        <taxon>Bacteria</taxon>
        <taxon>Pseudomonadati</taxon>
        <taxon>Pseudomonadota</taxon>
        <taxon>Alphaproteobacteria</taxon>
        <taxon>Hyphomicrobiales</taxon>
        <taxon>Methylobacteriaceae</taxon>
        <taxon>Enterovirga</taxon>
    </lineage>
</organism>
<sequence>MIDSAQILGLTLNVSIFLVVFALGLKTQRGDAVYLYTRPSLLLRSLLAMNVVMVVVAVVINALFDLPLPVEVALIALAVSPVPPVLPAKQTKAGGSASYAISLMGIASAAAIVIAPLALILVGALFGRAAAVPGTRIAMIVLVSVILPLAAGIAVRFIAPDAARRLARPISILGTILLAIGILPVLFMATGTLWAMVGNGVLMALVAFALIGLAVGHVLGGPEPEHRAVLALATSTRHPGIAIAIASLAFPDEKAVMAVVLYHLVVGALVCVPYVRWGQGHAGARQRT</sequence>
<feature type="transmembrane region" description="Helical" evidence="5">
    <location>
        <begin position="256"/>
        <end position="277"/>
    </location>
</feature>
<dbReference type="OrthoDB" id="581741at2"/>
<feature type="transmembrane region" description="Helical" evidence="5">
    <location>
        <begin position="137"/>
        <end position="158"/>
    </location>
</feature>
<dbReference type="PANTHER" id="PTHR10361:SF28">
    <property type="entry name" value="P3 PROTEIN-RELATED"/>
    <property type="match status" value="1"/>
</dbReference>
<dbReference type="InterPro" id="IPR038770">
    <property type="entry name" value="Na+/solute_symporter_sf"/>
</dbReference>
<dbReference type="Gene3D" id="1.20.1530.20">
    <property type="match status" value="1"/>
</dbReference>